<dbReference type="Proteomes" id="UP000499080">
    <property type="component" value="Unassembled WGS sequence"/>
</dbReference>
<evidence type="ECO:0000313" key="2">
    <source>
        <dbReference type="Proteomes" id="UP000499080"/>
    </source>
</evidence>
<name>A0A4Y2M2E4_ARAVE</name>
<gene>
    <name evidence="1" type="ORF">AVEN_101256_1</name>
</gene>
<accession>A0A4Y2M2E4</accession>
<organism evidence="1 2">
    <name type="scientific">Araneus ventricosus</name>
    <name type="common">Orbweaver spider</name>
    <name type="synonym">Epeira ventricosa</name>
    <dbReference type="NCBI Taxonomy" id="182803"/>
    <lineage>
        <taxon>Eukaryota</taxon>
        <taxon>Metazoa</taxon>
        <taxon>Ecdysozoa</taxon>
        <taxon>Arthropoda</taxon>
        <taxon>Chelicerata</taxon>
        <taxon>Arachnida</taxon>
        <taxon>Araneae</taxon>
        <taxon>Araneomorphae</taxon>
        <taxon>Entelegynae</taxon>
        <taxon>Araneoidea</taxon>
        <taxon>Araneidae</taxon>
        <taxon>Araneus</taxon>
    </lineage>
</organism>
<dbReference type="EMBL" id="BGPR01006675">
    <property type="protein sequence ID" value="GBN20929.1"/>
    <property type="molecule type" value="Genomic_DNA"/>
</dbReference>
<keyword evidence="2" id="KW-1185">Reference proteome</keyword>
<evidence type="ECO:0000313" key="1">
    <source>
        <dbReference type="EMBL" id="GBN20929.1"/>
    </source>
</evidence>
<protein>
    <submittedName>
        <fullName evidence="1">Uncharacterized protein</fullName>
    </submittedName>
</protein>
<sequence length="106" mass="12306">MPIRLIVSPPACGRPYTLLSRLGRGGFCPDGYKHKWHEEEPKECFRRQMGGRPVMVWRPFTPLLMMDCAIYSEFRDIWALLGAARQLRNKQCCRSCIDLSCWIKSA</sequence>
<dbReference type="AlphaFoldDB" id="A0A4Y2M2E4"/>
<proteinExistence type="predicted"/>
<comment type="caution">
    <text evidence="1">The sequence shown here is derived from an EMBL/GenBank/DDBJ whole genome shotgun (WGS) entry which is preliminary data.</text>
</comment>
<reference evidence="1 2" key="1">
    <citation type="journal article" date="2019" name="Sci. Rep.">
        <title>Orb-weaving spider Araneus ventricosus genome elucidates the spidroin gene catalogue.</title>
        <authorList>
            <person name="Kono N."/>
            <person name="Nakamura H."/>
            <person name="Ohtoshi R."/>
            <person name="Moran D.A.P."/>
            <person name="Shinohara A."/>
            <person name="Yoshida Y."/>
            <person name="Fujiwara M."/>
            <person name="Mori M."/>
            <person name="Tomita M."/>
            <person name="Arakawa K."/>
        </authorList>
    </citation>
    <scope>NUCLEOTIDE SEQUENCE [LARGE SCALE GENOMIC DNA]</scope>
</reference>